<dbReference type="AlphaFoldDB" id="A0A6I8M5E8"/>
<evidence type="ECO:0000313" key="3">
    <source>
        <dbReference type="EMBL" id="VWL85148.1"/>
    </source>
</evidence>
<dbReference type="InterPro" id="IPR050300">
    <property type="entry name" value="GDXG_lipolytic_enzyme"/>
</dbReference>
<dbReference type="RefSeq" id="WP_156683168.1">
    <property type="nucleotide sequence ID" value="NZ_CABWIB010000001.1"/>
</dbReference>
<sequence length="315" mass="36542">MKQIIKKILMLISTFLIVSSCTPFYLAAIDIMINRVVDNKDTVYEKYVEKTVPKDDSLIPESDEYKLSSREVEGIKYYLYRKNVSDNLVLYVHGGAFVRIVIYQDYVKMMQEIKDMSKSNFDIAFLNYKGKRFPSQTYELEVLLNYLKPKYKKVILMGDSSGGNVVLSNTLLRRNLNEEKVDALVLMSPWADPSNRVKSRFTRFKQDLLMGKSMYNKFLLHNPYVEGNDVKNPLLSPVYAEFSSFPKTLIQYGGLEILADDSKIVCEKIKKAGSHCKLEEYENMPHVFQLYTILDKTEPARKSIVEFLDEVFLEK</sequence>
<protein>
    <submittedName>
        <fullName evidence="3">Putative esterase/lipase LipF</fullName>
    </submittedName>
</protein>
<evidence type="ECO:0000259" key="2">
    <source>
        <dbReference type="Pfam" id="PF07859"/>
    </source>
</evidence>
<keyword evidence="4" id="KW-1185">Reference proteome</keyword>
<evidence type="ECO:0000313" key="4">
    <source>
        <dbReference type="Proteomes" id="UP000419017"/>
    </source>
</evidence>
<accession>A0A6I8M5E8</accession>
<dbReference type="Gene3D" id="3.40.50.1820">
    <property type="entry name" value="alpha/beta hydrolase"/>
    <property type="match status" value="1"/>
</dbReference>
<dbReference type="InterPro" id="IPR013094">
    <property type="entry name" value="AB_hydrolase_3"/>
</dbReference>
<dbReference type="InterPro" id="IPR029058">
    <property type="entry name" value="AB_hydrolase_fold"/>
</dbReference>
<dbReference type="SUPFAM" id="SSF53474">
    <property type="entry name" value="alpha/beta-Hydrolases"/>
    <property type="match status" value="1"/>
</dbReference>
<organism evidence="3 4">
    <name type="scientific">Oceanivirga miroungae</name>
    <dbReference type="NCBI Taxonomy" id="1130046"/>
    <lineage>
        <taxon>Bacteria</taxon>
        <taxon>Fusobacteriati</taxon>
        <taxon>Fusobacteriota</taxon>
        <taxon>Fusobacteriia</taxon>
        <taxon>Fusobacteriales</taxon>
        <taxon>Leptotrichiaceae</taxon>
        <taxon>Oceanivirga</taxon>
    </lineage>
</organism>
<feature type="domain" description="Alpha/beta hydrolase fold-3" evidence="2">
    <location>
        <begin position="89"/>
        <end position="289"/>
    </location>
</feature>
<gene>
    <name evidence="3" type="ORF">OMES3154_00432</name>
</gene>
<dbReference type="PROSITE" id="PS51257">
    <property type="entry name" value="PROKAR_LIPOPROTEIN"/>
    <property type="match status" value="1"/>
</dbReference>
<dbReference type="PANTHER" id="PTHR48081:SF8">
    <property type="entry name" value="ALPHA_BETA HYDROLASE FOLD-3 DOMAIN-CONTAINING PROTEIN-RELATED"/>
    <property type="match status" value="1"/>
</dbReference>
<proteinExistence type="predicted"/>
<dbReference type="GO" id="GO:0016787">
    <property type="term" value="F:hydrolase activity"/>
    <property type="evidence" value="ECO:0007669"/>
    <property type="project" value="UniProtKB-KW"/>
</dbReference>
<dbReference type="Proteomes" id="UP000419017">
    <property type="component" value="Unassembled WGS sequence"/>
</dbReference>
<dbReference type="Pfam" id="PF07859">
    <property type="entry name" value="Abhydrolase_3"/>
    <property type="match status" value="1"/>
</dbReference>
<reference evidence="3 4" key="1">
    <citation type="submission" date="2019-10" db="EMBL/GenBank/DDBJ databases">
        <authorList>
            <person name="Blom J."/>
        </authorList>
    </citation>
    <scope>NUCLEOTIDE SEQUENCE [LARGE SCALE GENOMIC DNA]</scope>
    <source>
        <strain evidence="3 4">ES3154-GLU</strain>
    </source>
</reference>
<dbReference type="EMBL" id="CABWIB010000001">
    <property type="protein sequence ID" value="VWL85148.1"/>
    <property type="molecule type" value="Genomic_DNA"/>
</dbReference>
<dbReference type="PANTHER" id="PTHR48081">
    <property type="entry name" value="AB HYDROLASE SUPERFAMILY PROTEIN C4A8.06C"/>
    <property type="match status" value="1"/>
</dbReference>
<evidence type="ECO:0000256" key="1">
    <source>
        <dbReference type="ARBA" id="ARBA00022801"/>
    </source>
</evidence>
<keyword evidence="1" id="KW-0378">Hydrolase</keyword>
<name>A0A6I8M5E8_9FUSO</name>